<proteinExistence type="predicted"/>
<reference evidence="1 2" key="1">
    <citation type="submission" date="2018-04" db="EMBL/GenBank/DDBJ databases">
        <title>Denitrifier Microvirgula.</title>
        <authorList>
            <person name="Anderson E."/>
            <person name="Jang J."/>
            <person name="Ishii S."/>
        </authorList>
    </citation>
    <scope>NUCLEOTIDE SEQUENCE [LARGE SCALE GENOMIC DNA]</scope>
    <source>
        <strain evidence="1 2">BE2.4</strain>
    </source>
</reference>
<dbReference type="AlphaFoldDB" id="A0A2S0P7C0"/>
<dbReference type="KEGG" id="maer:DAI18_04015"/>
<accession>A0A2S0P7C0</accession>
<protein>
    <submittedName>
        <fullName evidence="1">Uncharacterized protein</fullName>
    </submittedName>
</protein>
<dbReference type="Proteomes" id="UP000244173">
    <property type="component" value="Chromosome"/>
</dbReference>
<organism evidence="1 2">
    <name type="scientific">Microvirgula aerodenitrificans</name>
    <dbReference type="NCBI Taxonomy" id="57480"/>
    <lineage>
        <taxon>Bacteria</taxon>
        <taxon>Pseudomonadati</taxon>
        <taxon>Pseudomonadota</taxon>
        <taxon>Betaproteobacteria</taxon>
        <taxon>Neisseriales</taxon>
        <taxon>Aquaspirillaceae</taxon>
        <taxon>Microvirgula</taxon>
    </lineage>
</organism>
<evidence type="ECO:0000313" key="1">
    <source>
        <dbReference type="EMBL" id="AVY93300.1"/>
    </source>
</evidence>
<dbReference type="RefSeq" id="WP_028498021.1">
    <property type="nucleotide sequence ID" value="NZ_CP028519.1"/>
</dbReference>
<evidence type="ECO:0000313" key="2">
    <source>
        <dbReference type="Proteomes" id="UP000244173"/>
    </source>
</evidence>
<keyword evidence="2" id="KW-1185">Reference proteome</keyword>
<name>A0A2S0P7C0_9NEIS</name>
<gene>
    <name evidence="1" type="ORF">DAI18_04015</name>
</gene>
<sequence length="171" mass="18099">MTDPILTRLMTPATPQALSRLRANPARTVLIDDAAFLDQAPDRVSECRARLLGTVTHLITLGLHQPDHHALAATSRLPELYTLTHTLRARLPGLAPATARLAAASLVAGGLPADECERLDVIDVLSAAGIDLPEGEAFHLLSLDALPPAALAFDAADALSLLEAGRTRLTR</sequence>
<dbReference type="EMBL" id="CP028519">
    <property type="protein sequence ID" value="AVY93300.1"/>
    <property type="molecule type" value="Genomic_DNA"/>
</dbReference>